<dbReference type="Proteomes" id="UP000799750">
    <property type="component" value="Unassembled WGS sequence"/>
</dbReference>
<name>A0A6A6R694_9PEZI</name>
<feature type="non-terminal residue" evidence="2">
    <location>
        <position position="1"/>
    </location>
</feature>
<feature type="region of interest" description="Disordered" evidence="1">
    <location>
        <begin position="110"/>
        <end position="144"/>
    </location>
</feature>
<keyword evidence="3" id="KW-1185">Reference proteome</keyword>
<reference evidence="2" key="1">
    <citation type="journal article" date="2020" name="Stud. Mycol.">
        <title>101 Dothideomycetes genomes: a test case for predicting lifestyles and emergence of pathogens.</title>
        <authorList>
            <person name="Haridas S."/>
            <person name="Albert R."/>
            <person name="Binder M."/>
            <person name="Bloem J."/>
            <person name="Labutti K."/>
            <person name="Salamov A."/>
            <person name="Andreopoulos B."/>
            <person name="Baker S."/>
            <person name="Barry K."/>
            <person name="Bills G."/>
            <person name="Bluhm B."/>
            <person name="Cannon C."/>
            <person name="Castanera R."/>
            <person name="Culley D."/>
            <person name="Daum C."/>
            <person name="Ezra D."/>
            <person name="Gonzalez J."/>
            <person name="Henrissat B."/>
            <person name="Kuo A."/>
            <person name="Liang C."/>
            <person name="Lipzen A."/>
            <person name="Lutzoni F."/>
            <person name="Magnuson J."/>
            <person name="Mondo S."/>
            <person name="Nolan M."/>
            <person name="Ohm R."/>
            <person name="Pangilinan J."/>
            <person name="Park H.-J."/>
            <person name="Ramirez L."/>
            <person name="Alfaro M."/>
            <person name="Sun H."/>
            <person name="Tritt A."/>
            <person name="Yoshinaga Y."/>
            <person name="Zwiers L.-H."/>
            <person name="Turgeon B."/>
            <person name="Goodwin S."/>
            <person name="Spatafora J."/>
            <person name="Crous P."/>
            <person name="Grigoriev I."/>
        </authorList>
    </citation>
    <scope>NUCLEOTIDE SEQUENCE</scope>
    <source>
        <strain evidence="2">CBS 269.34</strain>
    </source>
</reference>
<protein>
    <submittedName>
        <fullName evidence="2">Uncharacterized protein</fullName>
    </submittedName>
</protein>
<dbReference type="EMBL" id="MU004185">
    <property type="protein sequence ID" value="KAF2499007.1"/>
    <property type="molecule type" value="Genomic_DNA"/>
</dbReference>
<accession>A0A6A6R694</accession>
<feature type="region of interest" description="Disordered" evidence="1">
    <location>
        <begin position="31"/>
        <end position="73"/>
    </location>
</feature>
<evidence type="ECO:0000313" key="3">
    <source>
        <dbReference type="Proteomes" id="UP000799750"/>
    </source>
</evidence>
<feature type="compositionally biased region" description="Basic and acidic residues" evidence="1">
    <location>
        <begin position="63"/>
        <end position="73"/>
    </location>
</feature>
<proteinExistence type="predicted"/>
<evidence type="ECO:0000256" key="1">
    <source>
        <dbReference type="SAM" id="MobiDB-lite"/>
    </source>
</evidence>
<organism evidence="2 3">
    <name type="scientific">Lophium mytilinum</name>
    <dbReference type="NCBI Taxonomy" id="390894"/>
    <lineage>
        <taxon>Eukaryota</taxon>
        <taxon>Fungi</taxon>
        <taxon>Dikarya</taxon>
        <taxon>Ascomycota</taxon>
        <taxon>Pezizomycotina</taxon>
        <taxon>Dothideomycetes</taxon>
        <taxon>Pleosporomycetidae</taxon>
        <taxon>Mytilinidiales</taxon>
        <taxon>Mytilinidiaceae</taxon>
        <taxon>Lophium</taxon>
    </lineage>
</organism>
<gene>
    <name evidence="2" type="ORF">BU16DRAFT_615958</name>
</gene>
<dbReference type="AlphaFoldDB" id="A0A6A6R694"/>
<evidence type="ECO:0000313" key="2">
    <source>
        <dbReference type="EMBL" id="KAF2499007.1"/>
    </source>
</evidence>
<sequence>RKTAHVAPRDYIESNIFAFLLASDSSQWLQKSRPLTRPRPVQNTRHPPSLIPHRRLNPTRNKTKPDTRCTRRSDAQRALGSHIPRRHQAHSLPVPPLRRIRLHRPQERHLHAAGQTHTSLLRRLPHPYCRPRSPPRRLFGSSRRKRALSQVQANRIRLCERPKGQDVQGRLLHTEACRQLAGGAREGSVFLEGDERLRRVAHEGWKFEA</sequence>